<sequence>MGNMLQGFGFFSYAALLIFLCLHLEGQYYSYAKGCDFFQGSWVYDDSYPLYDTSSCPFVEEEFDCQKNGRPDDQYLKYRWKPDACALPRFNGEDMLRRLKGKKILFVGDSLSLNQWQSLTCMLYAAVPQTHYTITRKEAISTFSLPVNPHVKLNGHTCSMSSNSCYPFVWHEKSSHVNGCEDVKDKKSSIILKDKPCKGLIRGLLPLLPNGFR</sequence>
<feature type="signal peptide" evidence="7">
    <location>
        <begin position="1"/>
        <end position="26"/>
    </location>
</feature>
<dbReference type="Pfam" id="PF14416">
    <property type="entry name" value="PMR5N"/>
    <property type="match status" value="1"/>
</dbReference>
<name>A0A540MWD4_MALBA</name>
<evidence type="ECO:0000256" key="6">
    <source>
        <dbReference type="ARBA" id="ARBA00023136"/>
    </source>
</evidence>
<keyword evidence="7" id="KW-0732">Signal</keyword>
<accession>A0A540MWD4</accession>
<dbReference type="InterPro" id="IPR025846">
    <property type="entry name" value="TBL_N"/>
</dbReference>
<feature type="chain" id="PRO_5021719571" evidence="7">
    <location>
        <begin position="27"/>
        <end position="213"/>
    </location>
</feature>
<dbReference type="InterPro" id="IPR026057">
    <property type="entry name" value="TBL_C"/>
</dbReference>
<comment type="similarity">
    <text evidence="2">Belongs to the PC-esterase family. TBL subfamily.</text>
</comment>
<comment type="subcellular location">
    <subcellularLocation>
        <location evidence="1">Membrane</location>
        <topology evidence="1">Single-pass membrane protein</topology>
    </subcellularLocation>
</comment>
<dbReference type="PANTHER" id="PTHR32285:SF206">
    <property type="entry name" value="PROTEIN TRICHOME BIREFRINGENCE-LIKE 37"/>
    <property type="match status" value="1"/>
</dbReference>
<feature type="domain" description="Trichome birefringence-like N-terminal" evidence="9">
    <location>
        <begin position="34"/>
        <end position="85"/>
    </location>
</feature>
<dbReference type="PANTHER" id="PTHR32285">
    <property type="entry name" value="PROTEIN TRICHOME BIREFRINGENCE-LIKE 9-RELATED"/>
    <property type="match status" value="1"/>
</dbReference>
<keyword evidence="5" id="KW-1133">Transmembrane helix</keyword>
<keyword evidence="3" id="KW-0812">Transmembrane</keyword>
<evidence type="ECO:0000259" key="9">
    <source>
        <dbReference type="Pfam" id="PF14416"/>
    </source>
</evidence>
<reference evidence="10 11" key="1">
    <citation type="journal article" date="2019" name="G3 (Bethesda)">
        <title>Sequencing of a Wild Apple (Malus baccata) Genome Unravels the Differences Between Cultivated and Wild Apple Species Regarding Disease Resistance and Cold Tolerance.</title>
        <authorList>
            <person name="Chen X."/>
        </authorList>
    </citation>
    <scope>NUCLEOTIDE SEQUENCE [LARGE SCALE GENOMIC DNA]</scope>
    <source>
        <strain evidence="11">cv. Shandingzi</strain>
        <tissue evidence="10">Leaves</tissue>
    </source>
</reference>
<feature type="domain" description="Trichome birefringence-like C-terminal" evidence="8">
    <location>
        <begin position="87"/>
        <end position="145"/>
    </location>
</feature>
<comment type="caution">
    <text evidence="10">The sequence shown here is derived from an EMBL/GenBank/DDBJ whole genome shotgun (WGS) entry which is preliminary data.</text>
</comment>
<keyword evidence="4" id="KW-0735">Signal-anchor</keyword>
<dbReference type="GO" id="GO:0016020">
    <property type="term" value="C:membrane"/>
    <property type="evidence" value="ECO:0007669"/>
    <property type="project" value="UniProtKB-SubCell"/>
</dbReference>
<evidence type="ECO:0000256" key="1">
    <source>
        <dbReference type="ARBA" id="ARBA00004167"/>
    </source>
</evidence>
<evidence type="ECO:0000313" key="10">
    <source>
        <dbReference type="EMBL" id="TQE03105.1"/>
    </source>
</evidence>
<dbReference type="STRING" id="106549.A0A540MWD4"/>
<evidence type="ECO:0000256" key="2">
    <source>
        <dbReference type="ARBA" id="ARBA00007727"/>
    </source>
</evidence>
<evidence type="ECO:0000256" key="3">
    <source>
        <dbReference type="ARBA" id="ARBA00022692"/>
    </source>
</evidence>
<dbReference type="AlphaFoldDB" id="A0A540MWD4"/>
<keyword evidence="6" id="KW-0472">Membrane</keyword>
<organism evidence="10 11">
    <name type="scientific">Malus baccata</name>
    <name type="common">Siberian crab apple</name>
    <name type="synonym">Pyrus baccata</name>
    <dbReference type="NCBI Taxonomy" id="106549"/>
    <lineage>
        <taxon>Eukaryota</taxon>
        <taxon>Viridiplantae</taxon>
        <taxon>Streptophyta</taxon>
        <taxon>Embryophyta</taxon>
        <taxon>Tracheophyta</taxon>
        <taxon>Spermatophyta</taxon>
        <taxon>Magnoliopsida</taxon>
        <taxon>eudicotyledons</taxon>
        <taxon>Gunneridae</taxon>
        <taxon>Pentapetalae</taxon>
        <taxon>rosids</taxon>
        <taxon>fabids</taxon>
        <taxon>Rosales</taxon>
        <taxon>Rosaceae</taxon>
        <taxon>Amygdaloideae</taxon>
        <taxon>Maleae</taxon>
        <taxon>Malus</taxon>
    </lineage>
</organism>
<keyword evidence="11" id="KW-1185">Reference proteome</keyword>
<evidence type="ECO:0000256" key="5">
    <source>
        <dbReference type="ARBA" id="ARBA00022989"/>
    </source>
</evidence>
<evidence type="ECO:0000259" key="8">
    <source>
        <dbReference type="Pfam" id="PF13839"/>
    </source>
</evidence>
<evidence type="ECO:0000256" key="7">
    <source>
        <dbReference type="SAM" id="SignalP"/>
    </source>
</evidence>
<dbReference type="Proteomes" id="UP000315295">
    <property type="component" value="Unassembled WGS sequence"/>
</dbReference>
<dbReference type="Pfam" id="PF13839">
    <property type="entry name" value="PC-Esterase"/>
    <property type="match status" value="1"/>
</dbReference>
<evidence type="ECO:0000313" key="11">
    <source>
        <dbReference type="Proteomes" id="UP000315295"/>
    </source>
</evidence>
<dbReference type="EMBL" id="VIEB01000161">
    <property type="protein sequence ID" value="TQE03105.1"/>
    <property type="molecule type" value="Genomic_DNA"/>
</dbReference>
<dbReference type="InterPro" id="IPR029962">
    <property type="entry name" value="TBL"/>
</dbReference>
<dbReference type="GO" id="GO:0005794">
    <property type="term" value="C:Golgi apparatus"/>
    <property type="evidence" value="ECO:0007669"/>
    <property type="project" value="TreeGrafter"/>
</dbReference>
<evidence type="ECO:0000256" key="4">
    <source>
        <dbReference type="ARBA" id="ARBA00022968"/>
    </source>
</evidence>
<proteinExistence type="inferred from homology"/>
<protein>
    <submittedName>
        <fullName evidence="10">Uncharacterized protein</fullName>
    </submittedName>
</protein>
<dbReference type="GO" id="GO:0016413">
    <property type="term" value="F:O-acetyltransferase activity"/>
    <property type="evidence" value="ECO:0007669"/>
    <property type="project" value="InterPro"/>
</dbReference>
<gene>
    <name evidence="10" type="ORF">C1H46_011276</name>
</gene>